<dbReference type="Proteomes" id="UP001257277">
    <property type="component" value="Unassembled WGS sequence"/>
</dbReference>
<proteinExistence type="predicted"/>
<name>A0ABU3LC48_9FLAO</name>
<dbReference type="Pfam" id="PF14129">
    <property type="entry name" value="DUF4296"/>
    <property type="match status" value="1"/>
</dbReference>
<keyword evidence="4" id="KW-1185">Reference proteome</keyword>
<organism evidence="3 4">
    <name type="scientific">Asprobacillus argus</name>
    <dbReference type="NCBI Taxonomy" id="3076534"/>
    <lineage>
        <taxon>Bacteria</taxon>
        <taxon>Pseudomonadati</taxon>
        <taxon>Bacteroidota</taxon>
        <taxon>Flavobacteriia</taxon>
        <taxon>Flavobacteriales</taxon>
        <taxon>Flavobacteriaceae</taxon>
        <taxon>Asprobacillus</taxon>
    </lineage>
</organism>
<gene>
    <name evidence="3" type="ORF">RQM59_02875</name>
</gene>
<dbReference type="InterPro" id="IPR025381">
    <property type="entry name" value="DUF4296"/>
</dbReference>
<dbReference type="RefSeq" id="WP_349240552.1">
    <property type="nucleotide sequence ID" value="NZ_JAVTTO010000001.1"/>
</dbReference>
<dbReference type="EMBL" id="JAVTTO010000001">
    <property type="protein sequence ID" value="MDT7831304.1"/>
    <property type="molecule type" value="Genomic_DNA"/>
</dbReference>
<feature type="domain" description="DUF4296" evidence="2">
    <location>
        <begin position="1"/>
        <end position="78"/>
    </location>
</feature>
<feature type="compositionally biased region" description="Basic and acidic residues" evidence="1">
    <location>
        <begin position="121"/>
        <end position="131"/>
    </location>
</feature>
<comment type="caution">
    <text evidence="3">The sequence shown here is derived from an EMBL/GenBank/DDBJ whole genome shotgun (WGS) entry which is preliminary data.</text>
</comment>
<feature type="region of interest" description="Disordered" evidence="1">
    <location>
        <begin position="99"/>
        <end position="131"/>
    </location>
</feature>
<protein>
    <submittedName>
        <fullName evidence="3">DUF4296 domain-containing protein</fullName>
    </submittedName>
</protein>
<evidence type="ECO:0000313" key="3">
    <source>
        <dbReference type="EMBL" id="MDT7831304.1"/>
    </source>
</evidence>
<evidence type="ECO:0000313" key="4">
    <source>
        <dbReference type="Proteomes" id="UP001257277"/>
    </source>
</evidence>
<evidence type="ECO:0000259" key="2">
    <source>
        <dbReference type="Pfam" id="PF14129"/>
    </source>
</evidence>
<accession>A0ABU3LC48</accession>
<reference evidence="3 4" key="1">
    <citation type="submission" date="2023-09" db="EMBL/GenBank/DDBJ databases">
        <title>Novel taxa isolated from Blanes Bay.</title>
        <authorList>
            <person name="Rey-Velasco X."/>
            <person name="Lucena T."/>
        </authorList>
    </citation>
    <scope>NUCLEOTIDE SEQUENCE [LARGE SCALE GENOMIC DNA]</scope>
    <source>
        <strain evidence="3 4">S356</strain>
    </source>
</reference>
<feature type="compositionally biased region" description="Basic residues" evidence="1">
    <location>
        <begin position="99"/>
        <end position="115"/>
    </location>
</feature>
<sequence>MIPKDTMVALMTDLYLASSSRNLKNIKLQKGVNYIPLVYAKYNIDSLRLKRSNFYYTSKIDEYQKLLEEVKLNLEEKRSIFSRQKKVRDSIRADSIRKTLSKVKVKPKNPTKKKGGSSLKDNLEKSKGKKN</sequence>
<evidence type="ECO:0000256" key="1">
    <source>
        <dbReference type="SAM" id="MobiDB-lite"/>
    </source>
</evidence>